<evidence type="ECO:0000313" key="10">
    <source>
        <dbReference type="Proteomes" id="UP000663879"/>
    </source>
</evidence>
<dbReference type="GO" id="GO:0000981">
    <property type="term" value="F:DNA-binding transcription factor activity, RNA polymerase II-specific"/>
    <property type="evidence" value="ECO:0007669"/>
    <property type="project" value="TreeGrafter"/>
</dbReference>
<feature type="compositionally biased region" description="Polar residues" evidence="7">
    <location>
        <begin position="36"/>
        <end position="60"/>
    </location>
</feature>
<feature type="region of interest" description="Disordered" evidence="7">
    <location>
        <begin position="866"/>
        <end position="910"/>
    </location>
</feature>
<evidence type="ECO:0000256" key="1">
    <source>
        <dbReference type="ARBA" id="ARBA00022723"/>
    </source>
</evidence>
<name>A0A813WX01_9BILA</name>
<dbReference type="Gene3D" id="3.30.160.60">
    <property type="entry name" value="Classic Zinc Finger"/>
    <property type="match status" value="5"/>
</dbReference>
<dbReference type="GO" id="GO:0000978">
    <property type="term" value="F:RNA polymerase II cis-regulatory region sequence-specific DNA binding"/>
    <property type="evidence" value="ECO:0007669"/>
    <property type="project" value="TreeGrafter"/>
</dbReference>
<keyword evidence="10" id="KW-1185">Reference proteome</keyword>
<keyword evidence="1" id="KW-0479">Metal-binding</keyword>
<feature type="region of interest" description="Disordered" evidence="7">
    <location>
        <begin position="403"/>
        <end position="424"/>
    </location>
</feature>
<keyword evidence="2" id="KW-0677">Repeat</keyword>
<feature type="compositionally biased region" description="Low complexity" evidence="7">
    <location>
        <begin position="413"/>
        <end position="424"/>
    </location>
</feature>
<feature type="region of interest" description="Disordered" evidence="7">
    <location>
        <begin position="168"/>
        <end position="196"/>
    </location>
</feature>
<evidence type="ECO:0000256" key="4">
    <source>
        <dbReference type="ARBA" id="ARBA00022833"/>
    </source>
</evidence>
<dbReference type="PANTHER" id="PTHR24388">
    <property type="entry name" value="ZINC FINGER PROTEIN"/>
    <property type="match status" value="1"/>
</dbReference>
<evidence type="ECO:0000313" key="9">
    <source>
        <dbReference type="EMBL" id="CAF0861756.1"/>
    </source>
</evidence>
<evidence type="ECO:0000256" key="6">
    <source>
        <dbReference type="PROSITE-ProRule" id="PRU00042"/>
    </source>
</evidence>
<dbReference type="PROSITE" id="PS00028">
    <property type="entry name" value="ZINC_FINGER_C2H2_1"/>
    <property type="match status" value="3"/>
</dbReference>
<feature type="compositionally biased region" description="Basic and acidic residues" evidence="7">
    <location>
        <begin position="877"/>
        <end position="887"/>
    </location>
</feature>
<keyword evidence="4" id="KW-0862">Zinc</keyword>
<dbReference type="OrthoDB" id="2687452at2759"/>
<dbReference type="PROSITE" id="PS50157">
    <property type="entry name" value="ZINC_FINGER_C2H2_2"/>
    <property type="match status" value="5"/>
</dbReference>
<feature type="domain" description="C2H2-type" evidence="8">
    <location>
        <begin position="6"/>
        <end position="34"/>
    </location>
</feature>
<evidence type="ECO:0000256" key="5">
    <source>
        <dbReference type="ARBA" id="ARBA00023242"/>
    </source>
</evidence>
<dbReference type="SUPFAM" id="SSF57667">
    <property type="entry name" value="beta-beta-alpha zinc fingers"/>
    <property type="match status" value="2"/>
</dbReference>
<organism evidence="9 10">
    <name type="scientific">Brachionus calyciflorus</name>
    <dbReference type="NCBI Taxonomy" id="104777"/>
    <lineage>
        <taxon>Eukaryota</taxon>
        <taxon>Metazoa</taxon>
        <taxon>Spiralia</taxon>
        <taxon>Gnathifera</taxon>
        <taxon>Rotifera</taxon>
        <taxon>Eurotatoria</taxon>
        <taxon>Monogononta</taxon>
        <taxon>Pseudotrocha</taxon>
        <taxon>Ploima</taxon>
        <taxon>Brachionidae</taxon>
        <taxon>Brachionus</taxon>
    </lineage>
</organism>
<evidence type="ECO:0000256" key="2">
    <source>
        <dbReference type="ARBA" id="ARBA00022737"/>
    </source>
</evidence>
<evidence type="ECO:0000259" key="8">
    <source>
        <dbReference type="PROSITE" id="PS50157"/>
    </source>
</evidence>
<dbReference type="SMART" id="SM00355">
    <property type="entry name" value="ZnF_C2H2"/>
    <property type="match status" value="15"/>
</dbReference>
<dbReference type="Proteomes" id="UP000663879">
    <property type="component" value="Unassembled WGS sequence"/>
</dbReference>
<evidence type="ECO:0000256" key="3">
    <source>
        <dbReference type="ARBA" id="ARBA00022771"/>
    </source>
</evidence>
<dbReference type="InterPro" id="IPR036236">
    <property type="entry name" value="Znf_C2H2_sf"/>
</dbReference>
<feature type="compositionally biased region" description="Polar residues" evidence="7">
    <location>
        <begin position="168"/>
        <end position="178"/>
    </location>
</feature>
<feature type="compositionally biased region" description="Polar residues" evidence="7">
    <location>
        <begin position="888"/>
        <end position="903"/>
    </location>
</feature>
<feature type="domain" description="C2H2-type" evidence="8">
    <location>
        <begin position="1332"/>
        <end position="1359"/>
    </location>
</feature>
<keyword evidence="3 6" id="KW-0863">Zinc-finger</keyword>
<keyword evidence="5" id="KW-0539">Nucleus</keyword>
<feature type="compositionally biased region" description="Polar residues" evidence="7">
    <location>
        <begin position="866"/>
        <end position="876"/>
    </location>
</feature>
<dbReference type="InterPro" id="IPR013087">
    <property type="entry name" value="Znf_C2H2_type"/>
</dbReference>
<reference evidence="9" key="1">
    <citation type="submission" date="2021-02" db="EMBL/GenBank/DDBJ databases">
        <authorList>
            <person name="Nowell W R."/>
        </authorList>
    </citation>
    <scope>NUCLEOTIDE SEQUENCE</scope>
    <source>
        <strain evidence="9">Ploen Becks lab</strain>
    </source>
</reference>
<sequence>MDETVYQCPECNFNADNLNELDSHIIENHSNENANNFKQNFRNKNYSNGYSNSLSTQNDDMTLRDDEDFDENNEIENFEDDEDFFNERNNTKENYQNGNYQNEEYEDNGYEPNDASEFPADEEEDFFSGNTDDNYKVENENEDDSYYQNTISTSNNLSITQIKKNSIVPTSQNSTPNVTKYRPIKPNLPIPEGPVINSDNHYERQYTCKRCDFFTNNPRAVLYHRKEFHNEKINVHECQYCQYASQYSGKVERHTLLRHKIDMTNNNKYTPNKTQTIKTDLNDSNVLNQSTNQLAKNDLNNSQNQSKFQCNKCPCKYKRSSDLTKHMRLKHPVIPNAPNNYSNISINSNTNINSNQIENNIKEENEDFENNDTTQNNSNSLNRTAYMNRNFNQIQKKILNSEENGLSKPPQNPQQSQHQQQIISNPNPNTYQCPYCTFYTSLEQSSEYLLHVKDHLCGKAFRCVLCNSVYKYRGDCVVHLKRKHQKADMIAHSYVDKFNLDNLNINDIYGLLKPKEIDEPENDEKLYGCSYCDYKANYKGDVYKHQTRRHPGTAKSVLSLATQNTTVLSNCSSENNSVNNSFNLGGNNTINNGHGYIDDAENQQNYYQQEDEIMQDEEEDFFNEKAQNNYEEEYNENYVNYAENINEHEEKIEADPVKNKCKFCPFVGRSQAKVQLHMATHYNLKQYMCPTCKKRANFKWDIQKHMRKIHNDYQSEVVILSESEARQSIGSYMENKPYVLEPNILENSSSGSNLSAPQKILNSQFYEAQSGQSSPLIYNGFNLNQALGSDTTGNKKFRCTVCPYRSNWKADMYRHLRKRHAINQPKIEDVIVLNPDEAASSLEEYERLHGINIRKRARFDDVYRSNATSSASNDGFQSDHETKRFKTDSSSVISTSDEQNQFGSGMEDEGLIDSDEGVNGYVESDTNYESDAYNSQNGVERLPVSIAELNIKPYKCIKCGFRSDRKSDTLRHIRVKHSIQPLQAFKFLRILSIKEASESIEEYESTRIYKKVKPNNRDFALINTIVQQTNQNLDPNSALSNLKYLAKNSPSQTSINSQCLNGNPVQKPNRLNSQNSNRLSTGLDKLEFFNRQNGHGHQKSSVDFFRCPFCSFKHKSRVCMKKHLANHFYANQIKQNILYKCSACNFKSDWQYTCKKHILTCHMPNGLNAQVIKIKPKVITEANNKHVDESQQQKGIKILIKRNENGNSAQIVKNEMMETENDNETENDQENDLNHTIETSIQEERKTRIFVNDEDKKYQESVVLTGWDGQQFTSTYFVSNACVFNGSQNGANGVPIGKKTKMFYCQNCPYKTNNYCTFKQHLLQHKFRDGFYKCRYCPYYVGMIRLLKQHEVIHTEYAPRESCSLESQNAQNGLMKNLESHQMPIAQ</sequence>
<dbReference type="PANTHER" id="PTHR24388:SF53">
    <property type="entry name" value="CHORION TRANSCRIPTION FACTOR CF2-RELATED"/>
    <property type="match status" value="1"/>
</dbReference>
<gene>
    <name evidence="9" type="ORF">OXX778_LOCUS9478</name>
</gene>
<dbReference type="EMBL" id="CAJNOC010001402">
    <property type="protein sequence ID" value="CAF0861756.1"/>
    <property type="molecule type" value="Genomic_DNA"/>
</dbReference>
<dbReference type="InterPro" id="IPR050527">
    <property type="entry name" value="Snail/Krueppel_Znf"/>
</dbReference>
<feature type="domain" description="C2H2-type" evidence="8">
    <location>
        <begin position="687"/>
        <end position="715"/>
    </location>
</feature>
<comment type="caution">
    <text evidence="9">The sequence shown here is derived from an EMBL/GenBank/DDBJ whole genome shotgun (WGS) entry which is preliminary data.</text>
</comment>
<evidence type="ECO:0000256" key="7">
    <source>
        <dbReference type="SAM" id="MobiDB-lite"/>
    </source>
</evidence>
<feature type="domain" description="C2H2-type" evidence="8">
    <location>
        <begin position="797"/>
        <end position="825"/>
    </location>
</feature>
<protein>
    <recommendedName>
        <fullName evidence="8">C2H2-type domain-containing protein</fullName>
    </recommendedName>
</protein>
<feature type="domain" description="C2H2-type" evidence="8">
    <location>
        <begin position="308"/>
        <end position="331"/>
    </location>
</feature>
<proteinExistence type="predicted"/>
<feature type="region of interest" description="Disordered" evidence="7">
    <location>
        <begin position="36"/>
        <end position="61"/>
    </location>
</feature>
<dbReference type="GO" id="GO:0008270">
    <property type="term" value="F:zinc ion binding"/>
    <property type="evidence" value="ECO:0007669"/>
    <property type="project" value="UniProtKB-KW"/>
</dbReference>
<accession>A0A813WX01</accession>